<proteinExistence type="inferred from homology"/>
<protein>
    <submittedName>
        <fullName evidence="3">Glutathione S-transferase</fullName>
        <ecNumber evidence="3">2.5.1.18</ecNumber>
    </submittedName>
</protein>
<feature type="domain" description="GST N-terminal" evidence="2">
    <location>
        <begin position="3"/>
        <end position="84"/>
    </location>
</feature>
<dbReference type="PROSITE" id="PS50404">
    <property type="entry name" value="GST_NTER"/>
    <property type="match status" value="1"/>
</dbReference>
<dbReference type="Pfam" id="PF00043">
    <property type="entry name" value="GST_C"/>
    <property type="match status" value="1"/>
</dbReference>
<dbReference type="SFLD" id="SFLDG01150">
    <property type="entry name" value="Main.1:_Beta-like"/>
    <property type="match status" value="1"/>
</dbReference>
<gene>
    <name evidence="3" type="primary">gst</name>
    <name evidence="3" type="ORF">KL86PLE_41230</name>
</gene>
<accession>A0A212LIP6</accession>
<dbReference type="SUPFAM" id="SSF47616">
    <property type="entry name" value="GST C-terminal domain-like"/>
    <property type="match status" value="1"/>
</dbReference>
<evidence type="ECO:0000259" key="2">
    <source>
        <dbReference type="PROSITE" id="PS50404"/>
    </source>
</evidence>
<dbReference type="InterPro" id="IPR004045">
    <property type="entry name" value="Glutathione_S-Trfase_N"/>
</dbReference>
<dbReference type="GO" id="GO:0004364">
    <property type="term" value="F:glutathione transferase activity"/>
    <property type="evidence" value="ECO:0007669"/>
    <property type="project" value="UniProtKB-EC"/>
</dbReference>
<dbReference type="InterPro" id="IPR004046">
    <property type="entry name" value="GST_C"/>
</dbReference>
<dbReference type="Pfam" id="PF02798">
    <property type="entry name" value="GST_N"/>
    <property type="match status" value="1"/>
</dbReference>
<dbReference type="InterPro" id="IPR040079">
    <property type="entry name" value="Glutathione_S-Trfase"/>
</dbReference>
<reference evidence="3" key="1">
    <citation type="submission" date="2016-08" db="EMBL/GenBank/DDBJ databases">
        <authorList>
            <person name="Seilhamer J.J."/>
        </authorList>
    </citation>
    <scope>NUCLEOTIDE SEQUENCE</scope>
    <source>
        <strain evidence="3">86</strain>
    </source>
</reference>
<dbReference type="Gene3D" id="3.40.30.10">
    <property type="entry name" value="Glutaredoxin"/>
    <property type="match status" value="1"/>
</dbReference>
<name>A0A212LIP6_9HYPH</name>
<dbReference type="SFLD" id="SFLDS00019">
    <property type="entry name" value="Glutathione_Transferase_(cytos"/>
    <property type="match status" value="1"/>
</dbReference>
<dbReference type="EC" id="2.5.1.18" evidence="3"/>
<dbReference type="Gene3D" id="1.20.1050.10">
    <property type="match status" value="1"/>
</dbReference>
<dbReference type="CDD" id="cd03046">
    <property type="entry name" value="GST_N_GTT1_like"/>
    <property type="match status" value="1"/>
</dbReference>
<dbReference type="InterPro" id="IPR036249">
    <property type="entry name" value="Thioredoxin-like_sf"/>
</dbReference>
<dbReference type="SUPFAM" id="SSF52833">
    <property type="entry name" value="Thioredoxin-like"/>
    <property type="match status" value="1"/>
</dbReference>
<dbReference type="PANTHER" id="PTHR44051:SF21">
    <property type="entry name" value="GLUTATHIONE S-TRANSFERASE FAMILY PROTEIN"/>
    <property type="match status" value="1"/>
</dbReference>
<evidence type="ECO:0000256" key="1">
    <source>
        <dbReference type="RuleBase" id="RU003494"/>
    </source>
</evidence>
<dbReference type="RefSeq" id="WP_288197327.1">
    <property type="nucleotide sequence ID" value="NZ_LT608334.1"/>
</dbReference>
<dbReference type="InterPro" id="IPR036282">
    <property type="entry name" value="Glutathione-S-Trfase_C_sf"/>
</dbReference>
<sequence>MTDDRITFHYAPQSRAFAIRVLLEELGAPYDLHALDIRAGDQMKPDYLSVNPMGKVPAISHRGIVVTEQAAVALYLGDLFPEAGLTPGIGDPRRGPYLRWMVFYGSSFEPALVDHAMKRPPLPRFTAPYADHETVVAVVNEQVRRATPFWLGERFSVADVLWGTALAWVTSFGIYEKTPEVAAYIERVASRPAFRKAQADEAALIASRAAAAG</sequence>
<dbReference type="AlphaFoldDB" id="A0A212LIP6"/>
<dbReference type="PANTHER" id="PTHR44051">
    <property type="entry name" value="GLUTATHIONE S-TRANSFERASE-RELATED"/>
    <property type="match status" value="1"/>
</dbReference>
<organism evidence="3">
    <name type="scientific">uncultured Pleomorphomonas sp</name>
    <dbReference type="NCBI Taxonomy" id="442121"/>
    <lineage>
        <taxon>Bacteria</taxon>
        <taxon>Pseudomonadati</taxon>
        <taxon>Pseudomonadota</taxon>
        <taxon>Alphaproteobacteria</taxon>
        <taxon>Hyphomicrobiales</taxon>
        <taxon>Pleomorphomonadaceae</taxon>
        <taxon>Pleomorphomonas</taxon>
        <taxon>environmental samples</taxon>
    </lineage>
</organism>
<dbReference type="EMBL" id="FMJD01000008">
    <property type="protein sequence ID" value="SCM77425.1"/>
    <property type="molecule type" value="Genomic_DNA"/>
</dbReference>
<dbReference type="CDD" id="cd03207">
    <property type="entry name" value="GST_C_8"/>
    <property type="match status" value="1"/>
</dbReference>
<keyword evidence="3" id="KW-0808">Transferase</keyword>
<comment type="similarity">
    <text evidence="1">Belongs to the GST superfamily.</text>
</comment>
<dbReference type="SFLD" id="SFLDG00358">
    <property type="entry name" value="Main_(cytGST)"/>
    <property type="match status" value="1"/>
</dbReference>
<evidence type="ECO:0000313" key="3">
    <source>
        <dbReference type="EMBL" id="SCM77425.1"/>
    </source>
</evidence>